<dbReference type="Gene3D" id="1.20.1270.240">
    <property type="match status" value="1"/>
</dbReference>
<gene>
    <name evidence="1" type="ORF">METZ01_LOCUS7152</name>
</gene>
<sequence length="289" mass="31995">MLPDVQRKIETVLGMGIASTRRLTGGSISEAYSAHLADGRPVFIKTNPHANPRMFTCEAQGLAWLAQPRAITIPTVIAVSDETSQGPHFLVLEWIASAERSVNFDEQLGEQLATLHASVPNTFGLEYDNFIATLEQSNTPHESWADFYTTCRLEPQLQRAVDNARVPRAWTNSFASLFSRMEELVGAPESPARLHGDLWSGNLHTDTQGNPCLIDPAVYGGHREIDLAMLNLFGDPGPRFLSTYNECYPLAPGAEERVALYQLYPLLVHVNLFGGHYVGSVEQTLKQYL</sequence>
<dbReference type="Gene3D" id="1.10.510.10">
    <property type="entry name" value="Transferase(Phosphotransferase) domain 1"/>
    <property type="match status" value="1"/>
</dbReference>
<organism evidence="1">
    <name type="scientific">marine metagenome</name>
    <dbReference type="NCBI Taxonomy" id="408172"/>
    <lineage>
        <taxon>unclassified sequences</taxon>
        <taxon>metagenomes</taxon>
        <taxon>ecological metagenomes</taxon>
    </lineage>
</organism>
<dbReference type="EMBL" id="UINC01000379">
    <property type="protein sequence ID" value="SUZ54298.1"/>
    <property type="molecule type" value="Genomic_DNA"/>
</dbReference>
<dbReference type="InterPro" id="IPR016477">
    <property type="entry name" value="Fructo-/Ketosamine-3-kinase"/>
</dbReference>
<dbReference type="InterPro" id="IPR011009">
    <property type="entry name" value="Kinase-like_dom_sf"/>
</dbReference>
<dbReference type="Pfam" id="PF03881">
    <property type="entry name" value="Fructosamin_kin"/>
    <property type="match status" value="1"/>
</dbReference>
<evidence type="ECO:0008006" key="2">
    <source>
        <dbReference type="Google" id="ProtNLM"/>
    </source>
</evidence>
<accession>A0A381NKC3</accession>
<reference evidence="1" key="1">
    <citation type="submission" date="2018-05" db="EMBL/GenBank/DDBJ databases">
        <authorList>
            <person name="Lanie J.A."/>
            <person name="Ng W.-L."/>
            <person name="Kazmierczak K.M."/>
            <person name="Andrzejewski T.M."/>
            <person name="Davidsen T.M."/>
            <person name="Wayne K.J."/>
            <person name="Tettelin H."/>
            <person name="Glass J.I."/>
            <person name="Rusch D."/>
            <person name="Podicherti R."/>
            <person name="Tsui H.-C.T."/>
            <person name="Winkler M.E."/>
        </authorList>
    </citation>
    <scope>NUCLEOTIDE SEQUENCE</scope>
</reference>
<dbReference type="PIRSF" id="PIRSF006221">
    <property type="entry name" value="Ketosamine-3-kinase"/>
    <property type="match status" value="1"/>
</dbReference>
<evidence type="ECO:0000313" key="1">
    <source>
        <dbReference type="EMBL" id="SUZ54298.1"/>
    </source>
</evidence>
<name>A0A381NKC3_9ZZZZ</name>
<dbReference type="Gene3D" id="3.30.200.20">
    <property type="entry name" value="Phosphorylase Kinase, domain 1"/>
    <property type="match status" value="1"/>
</dbReference>
<dbReference type="AlphaFoldDB" id="A0A381NKC3"/>
<dbReference type="SUPFAM" id="SSF56112">
    <property type="entry name" value="Protein kinase-like (PK-like)"/>
    <property type="match status" value="1"/>
</dbReference>
<proteinExistence type="predicted"/>
<dbReference type="PANTHER" id="PTHR12149">
    <property type="entry name" value="FRUCTOSAMINE 3 KINASE-RELATED PROTEIN"/>
    <property type="match status" value="1"/>
</dbReference>
<dbReference type="PANTHER" id="PTHR12149:SF8">
    <property type="entry name" value="PROTEIN-RIBULOSAMINE 3-KINASE"/>
    <property type="match status" value="1"/>
</dbReference>
<protein>
    <recommendedName>
        <fullName evidence="2">Fructosamine kinase</fullName>
    </recommendedName>
</protein>